<accession>J1H2A7</accession>
<dbReference type="AlphaFoldDB" id="J1H2A7"/>
<dbReference type="Proteomes" id="UP000002941">
    <property type="component" value="Unassembled WGS sequence"/>
</dbReference>
<dbReference type="PANTHER" id="PTHR42791:SF1">
    <property type="entry name" value="N-ACETYLTRANSFERASE DOMAIN-CONTAINING PROTEIN"/>
    <property type="match status" value="1"/>
</dbReference>
<keyword evidence="3" id="KW-1185">Reference proteome</keyword>
<dbReference type="GO" id="GO:0016747">
    <property type="term" value="F:acyltransferase activity, transferring groups other than amino-acyl groups"/>
    <property type="evidence" value="ECO:0007669"/>
    <property type="project" value="InterPro"/>
</dbReference>
<evidence type="ECO:0000313" key="2">
    <source>
        <dbReference type="EMBL" id="EJF39595.1"/>
    </source>
</evidence>
<dbReference type="PROSITE" id="PS51186">
    <property type="entry name" value="GNAT"/>
    <property type="match status" value="1"/>
</dbReference>
<dbReference type="Gene3D" id="3.40.630.30">
    <property type="match status" value="1"/>
</dbReference>
<dbReference type="SUPFAM" id="SSF55729">
    <property type="entry name" value="Acyl-CoA N-acyltransferases (Nat)"/>
    <property type="match status" value="1"/>
</dbReference>
<sequence length="221" mass="23432">MVNTPMIRAAGPDDLGAVADLLTDAFLPDPIMSVIVAAAPDPRAALDHLHRIELASHYLSEDEAVRASARVDAAVDGSGRLLGVTLWDAPGTDGEAHDVAGPLGLAGALPPGLDLRLLGGAWELCLLNNRTCEAHRPPTPHWYLYMIAVAPEARGTGTGSALLRHGLERVDADGVPAHLESTSPGSRRLYERLGFEQVAVLDAPPLPSAYWAMTRPANDHR</sequence>
<dbReference type="InterPro" id="IPR000182">
    <property type="entry name" value="GNAT_dom"/>
</dbReference>
<dbReference type="RefSeq" id="WP_008732626.1">
    <property type="nucleotide sequence ID" value="NZ_AKFT01000175.1"/>
</dbReference>
<dbReference type="EMBL" id="AKFT01000175">
    <property type="protein sequence ID" value="EJF39595.1"/>
    <property type="molecule type" value="Genomic_DNA"/>
</dbReference>
<keyword evidence="2" id="KW-0808">Transferase</keyword>
<dbReference type="OrthoDB" id="7057833at2"/>
<feature type="domain" description="N-acetyltransferase" evidence="1">
    <location>
        <begin position="136"/>
        <end position="216"/>
    </location>
</feature>
<dbReference type="PATRIC" id="fig|1125718.3.peg.2157"/>
<dbReference type="CDD" id="cd04301">
    <property type="entry name" value="NAT_SF"/>
    <property type="match status" value="1"/>
</dbReference>
<dbReference type="InterPro" id="IPR016181">
    <property type="entry name" value="Acyl_CoA_acyltransferase"/>
</dbReference>
<name>J1H2A7_9ACTO</name>
<organism evidence="2 3">
    <name type="scientific">Actinomyces massiliensis F0489</name>
    <dbReference type="NCBI Taxonomy" id="1125718"/>
    <lineage>
        <taxon>Bacteria</taxon>
        <taxon>Bacillati</taxon>
        <taxon>Actinomycetota</taxon>
        <taxon>Actinomycetes</taxon>
        <taxon>Actinomycetales</taxon>
        <taxon>Actinomycetaceae</taxon>
        <taxon>Actinomyces</taxon>
    </lineage>
</organism>
<dbReference type="Pfam" id="PF00583">
    <property type="entry name" value="Acetyltransf_1"/>
    <property type="match status" value="1"/>
</dbReference>
<evidence type="ECO:0000313" key="3">
    <source>
        <dbReference type="Proteomes" id="UP000002941"/>
    </source>
</evidence>
<dbReference type="InterPro" id="IPR052523">
    <property type="entry name" value="Trichothecene_AcTrans"/>
</dbReference>
<evidence type="ECO:0000259" key="1">
    <source>
        <dbReference type="PROSITE" id="PS51186"/>
    </source>
</evidence>
<dbReference type="eggNOG" id="COG1247">
    <property type="taxonomic scope" value="Bacteria"/>
</dbReference>
<protein>
    <submittedName>
        <fullName evidence="2">Acetyltransferase, GNAT family</fullName>
    </submittedName>
</protein>
<reference evidence="2 3" key="1">
    <citation type="submission" date="2012-05" db="EMBL/GenBank/DDBJ databases">
        <authorList>
            <person name="Harkins D.M."/>
            <person name="Madupu R."/>
            <person name="Durkin A.S."/>
            <person name="Torralba M."/>
            <person name="Methe B."/>
            <person name="Sutton G.G."/>
            <person name="Nelson K.E."/>
        </authorList>
    </citation>
    <scope>NUCLEOTIDE SEQUENCE [LARGE SCALE GENOMIC DNA]</scope>
    <source>
        <strain evidence="2 3">F0489</strain>
    </source>
</reference>
<gene>
    <name evidence="2" type="ORF">HMPREF1318_1759</name>
</gene>
<proteinExistence type="predicted"/>
<comment type="caution">
    <text evidence="2">The sequence shown here is derived from an EMBL/GenBank/DDBJ whole genome shotgun (WGS) entry which is preliminary data.</text>
</comment>
<dbReference type="PANTHER" id="PTHR42791">
    <property type="entry name" value="GNAT FAMILY ACETYLTRANSFERASE"/>
    <property type="match status" value="1"/>
</dbReference>